<dbReference type="EMBL" id="WIXE01021709">
    <property type="protein sequence ID" value="KAK5968142.1"/>
    <property type="molecule type" value="Genomic_DNA"/>
</dbReference>
<evidence type="ECO:0000313" key="3">
    <source>
        <dbReference type="EMBL" id="KAK5968142.1"/>
    </source>
</evidence>
<feature type="compositionally biased region" description="Low complexity" evidence="1">
    <location>
        <begin position="83"/>
        <end position="94"/>
    </location>
</feature>
<dbReference type="AlphaFoldDB" id="A0AAN8F6C1"/>
<feature type="region of interest" description="Disordered" evidence="1">
    <location>
        <begin position="333"/>
        <end position="405"/>
    </location>
</feature>
<feature type="compositionally biased region" description="Low complexity" evidence="1">
    <location>
        <begin position="1"/>
        <end position="13"/>
    </location>
</feature>
<accession>A0AAN8F6C1</accession>
<evidence type="ECO:0000256" key="1">
    <source>
        <dbReference type="SAM" id="MobiDB-lite"/>
    </source>
</evidence>
<feature type="compositionally biased region" description="Low complexity" evidence="1">
    <location>
        <begin position="730"/>
        <end position="740"/>
    </location>
</feature>
<dbReference type="Proteomes" id="UP001331761">
    <property type="component" value="Unassembled WGS sequence"/>
</dbReference>
<keyword evidence="4" id="KW-1185">Reference proteome</keyword>
<feature type="compositionally biased region" description="Basic and acidic residues" evidence="1">
    <location>
        <begin position="333"/>
        <end position="349"/>
    </location>
</feature>
<feature type="region of interest" description="Disordered" evidence="1">
    <location>
        <begin position="447"/>
        <end position="469"/>
    </location>
</feature>
<dbReference type="Gene3D" id="2.40.70.10">
    <property type="entry name" value="Acid Proteases"/>
    <property type="match status" value="1"/>
</dbReference>
<evidence type="ECO:0000259" key="2">
    <source>
        <dbReference type="Pfam" id="PF05585"/>
    </source>
</evidence>
<name>A0AAN8F6C1_TRICO</name>
<comment type="caution">
    <text evidence="3">The sequence shown here is derived from an EMBL/GenBank/DDBJ whole genome shotgun (WGS) entry which is preliminary data.</text>
</comment>
<feature type="compositionally biased region" description="Basic and acidic residues" evidence="1">
    <location>
        <begin position="267"/>
        <end position="284"/>
    </location>
</feature>
<dbReference type="InterPro" id="IPR008737">
    <property type="entry name" value="DUF1758"/>
</dbReference>
<feature type="compositionally biased region" description="Low complexity" evidence="1">
    <location>
        <begin position="26"/>
        <end position="36"/>
    </location>
</feature>
<dbReference type="InterPro" id="IPR021109">
    <property type="entry name" value="Peptidase_aspartic_dom_sf"/>
</dbReference>
<feature type="region of interest" description="Disordered" evidence="1">
    <location>
        <begin position="249"/>
        <end position="284"/>
    </location>
</feature>
<feature type="non-terminal residue" evidence="3">
    <location>
        <position position="784"/>
    </location>
</feature>
<organism evidence="3 4">
    <name type="scientific">Trichostrongylus colubriformis</name>
    <name type="common">Black scour worm</name>
    <dbReference type="NCBI Taxonomy" id="6319"/>
    <lineage>
        <taxon>Eukaryota</taxon>
        <taxon>Metazoa</taxon>
        <taxon>Ecdysozoa</taxon>
        <taxon>Nematoda</taxon>
        <taxon>Chromadorea</taxon>
        <taxon>Rhabditida</taxon>
        <taxon>Rhabditina</taxon>
        <taxon>Rhabditomorpha</taxon>
        <taxon>Strongyloidea</taxon>
        <taxon>Trichostrongylidae</taxon>
        <taxon>Trichostrongylus</taxon>
    </lineage>
</organism>
<feature type="compositionally biased region" description="Polar residues" evidence="1">
    <location>
        <begin position="743"/>
        <end position="759"/>
    </location>
</feature>
<feature type="compositionally biased region" description="Low complexity" evidence="1">
    <location>
        <begin position="708"/>
        <end position="717"/>
    </location>
</feature>
<dbReference type="SUPFAM" id="SSF50630">
    <property type="entry name" value="Acid proteases"/>
    <property type="match status" value="1"/>
</dbReference>
<feature type="region of interest" description="Disordered" evidence="1">
    <location>
        <begin position="705"/>
        <end position="784"/>
    </location>
</feature>
<sequence length="784" mass="87869">MESATTPATTPTADVASKGTAEPMKSTTSSTSAAAAKQTGKTPAPQLNKTRSQASKPPVKPKPNQQPNRATQEPQPKRKRQLSSSSDSSSSSSSENDLPLKKGRASGTILKELLKQGSKILLLAASKVDQLAPAVTVSHSQEMKEQLERLEQMMKCFHEQTSKMQKANEEKIDKITLKMELFNARLSQMEKGYKEKAKSADNEENDKWKQVQEDIKQMREEFSLLNASQLSSDIRNFHERFNEFISRASDIDARRTPSPMEPSPELSRIRRQMEETEKELQAVRRETLDVNHSIERAWRKDRGMAAVDDLKEKRQRLQSKESRLQQEMRDLQGRLEREIGGRPREEDSSSARGRSYTQEMRKDRGSSRERHHWKRREDRRESRQHRRTPTPCDRKEQKKPEIAVRGLRLHAIQDKEYTSKLIAGSERLTSNEETLRTKTHNITSLVPRKQEGNPRSNARRNRLSGQGVRTKRNCAGLEKGKAGEESTDESFTHINKDEHAGQAQVINPVTQELEAVHIMLDTGADRSFISNDLADRLHLQNVSSQRLTISTFGSHTPMVKTCGVTVLKLWDAQGVPHSFTVTKIDTVTGSLQRSSLSLEDKRFLCDHDLRLSIHPTTSDIRPQILLGCADLFSLLNNGLAPQYVLPSGLQLIPSRLGYLVAGRGVRITLNAVTMPPTPELSSTFISDGVQLALWRRERKPSLVFMESATTPATTPTADVASKGTAEPMKSTTSSTSAAAAKQTGKTPAPQLNKTRSQASKPPVKPKPNQQPNRATQEPQPKRKR</sequence>
<feature type="compositionally biased region" description="Basic and acidic residues" evidence="1">
    <location>
        <begin position="359"/>
        <end position="368"/>
    </location>
</feature>
<evidence type="ECO:0000313" key="4">
    <source>
        <dbReference type="Proteomes" id="UP001331761"/>
    </source>
</evidence>
<reference evidence="3 4" key="1">
    <citation type="submission" date="2019-10" db="EMBL/GenBank/DDBJ databases">
        <title>Assembly and Annotation for the nematode Trichostrongylus colubriformis.</title>
        <authorList>
            <person name="Martin J."/>
        </authorList>
    </citation>
    <scope>NUCLEOTIDE SEQUENCE [LARGE SCALE GENOMIC DNA]</scope>
    <source>
        <strain evidence="3">G859</strain>
        <tissue evidence="3">Whole worm</tissue>
    </source>
</reference>
<feature type="region of interest" description="Disordered" evidence="1">
    <location>
        <begin position="1"/>
        <end position="103"/>
    </location>
</feature>
<feature type="compositionally biased region" description="Polar residues" evidence="1">
    <location>
        <begin position="39"/>
        <end position="55"/>
    </location>
</feature>
<protein>
    <recommendedName>
        <fullName evidence="2">DUF1758 domain-containing protein</fullName>
    </recommendedName>
</protein>
<dbReference type="Pfam" id="PF05585">
    <property type="entry name" value="DUF1758"/>
    <property type="match status" value="1"/>
</dbReference>
<feature type="domain" description="DUF1758" evidence="2">
    <location>
        <begin position="518"/>
        <end position="662"/>
    </location>
</feature>
<gene>
    <name evidence="3" type="ORF">GCK32_013453</name>
</gene>
<proteinExistence type="predicted"/>
<feature type="compositionally biased region" description="Basic and acidic residues" evidence="1">
    <location>
        <begin position="392"/>
        <end position="402"/>
    </location>
</feature>